<dbReference type="AlphaFoldDB" id="A0A9D1NTP3"/>
<reference evidence="4" key="2">
    <citation type="journal article" date="2021" name="PeerJ">
        <title>Extensive microbial diversity within the chicken gut microbiome revealed by metagenomics and culture.</title>
        <authorList>
            <person name="Gilroy R."/>
            <person name="Ravi A."/>
            <person name="Getino M."/>
            <person name="Pursley I."/>
            <person name="Horton D.L."/>
            <person name="Alikhan N.F."/>
            <person name="Baker D."/>
            <person name="Gharbi K."/>
            <person name="Hall N."/>
            <person name="Watson M."/>
            <person name="Adriaenssens E.M."/>
            <person name="Foster-Nyarko E."/>
            <person name="Jarju S."/>
            <person name="Secka A."/>
            <person name="Antonio M."/>
            <person name="Oren A."/>
            <person name="Chaudhuri R.R."/>
            <person name="La Ragione R."/>
            <person name="Hildebrand F."/>
            <person name="Pallen M.J."/>
        </authorList>
    </citation>
    <scope>NUCLEOTIDE SEQUENCE</scope>
    <source>
        <strain evidence="4">ChiBcec2-4451</strain>
    </source>
</reference>
<name>A0A9D1NTP3_9FIRM</name>
<dbReference type="Gene3D" id="3.40.50.300">
    <property type="entry name" value="P-loop containing nucleotide triphosphate hydrolases"/>
    <property type="match status" value="1"/>
</dbReference>
<evidence type="ECO:0000313" key="4">
    <source>
        <dbReference type="EMBL" id="HIV11870.1"/>
    </source>
</evidence>
<dbReference type="InterPro" id="IPR046841">
    <property type="entry name" value="SpoIVA_middle"/>
</dbReference>
<feature type="domain" description="Sporulation stage IV protein A C-terminal" evidence="3">
    <location>
        <begin position="415"/>
        <end position="489"/>
    </location>
</feature>
<dbReference type="Pfam" id="PF20439">
    <property type="entry name" value="SpoIVA_C"/>
    <property type="match status" value="1"/>
</dbReference>
<reference evidence="4" key="1">
    <citation type="submission" date="2020-10" db="EMBL/GenBank/DDBJ databases">
        <authorList>
            <person name="Gilroy R."/>
        </authorList>
    </citation>
    <scope>NUCLEOTIDE SEQUENCE</scope>
    <source>
        <strain evidence="4">ChiBcec2-4451</strain>
    </source>
</reference>
<evidence type="ECO:0000259" key="2">
    <source>
        <dbReference type="Pfam" id="PF20438"/>
    </source>
</evidence>
<evidence type="ECO:0000259" key="1">
    <source>
        <dbReference type="Pfam" id="PF09547"/>
    </source>
</evidence>
<comment type="caution">
    <text evidence="4">The sequence shown here is derived from an EMBL/GenBank/DDBJ whole genome shotgun (WGS) entry which is preliminary data.</text>
</comment>
<dbReference type="PIRSF" id="PIRSF007466">
    <property type="entry name" value="SpoIVA"/>
    <property type="match status" value="1"/>
</dbReference>
<feature type="domain" description="Stage IV sporulation protein A middle" evidence="2">
    <location>
        <begin position="237"/>
        <end position="414"/>
    </location>
</feature>
<dbReference type="Proteomes" id="UP000886723">
    <property type="component" value="Unassembled WGS sequence"/>
</dbReference>
<dbReference type="InterPro" id="IPR046840">
    <property type="entry name" value="SpoIVA_C"/>
</dbReference>
<sequence>MEPFAVYRDIQARTDGQFLVGVVGPVRTGKSTFIRRFMELLALPAMDEQTGAEVRDQLPLSGSGKTITTVEPKFIPREAVDVTLGEDIPVKLRLIDCVGFMVPDAAGNMENERERMVKTPWFDREIPFHQAAEIGTQKVIQEHSTIGLVVTTDGSFGEIPRGNFEESEARTVQELKKQGKPFLILVNSQRPYREETVKLTQKLQEKYQAAVMAVNCEQLRKEDIVRILEKILYEFPVSQVEFYIPKWVELLPVSHYLKAELLQQIRAIMGKLSCIRDMKSENLQVDSEYVKGVSLEQVNLADGVVKARMDIREQYYYQVMSEMTGVSITGEYQLIHTLKELAGMRNEYVKVQRAIESVRGTGYGVVIPEKNEITLEDPVVIRQGSKFGVKIKSASPSIHMIKANIETEIAPIVGSQEQAEDLISFIRENAREDGGIWKTNIFGKSIEQLVEDGIRTKIAQISEESQVKLQDTMQKIVNDSKGGMICIII</sequence>
<dbReference type="GO" id="GO:0005524">
    <property type="term" value="F:ATP binding"/>
    <property type="evidence" value="ECO:0007669"/>
    <property type="project" value="InterPro"/>
</dbReference>
<dbReference type="InterPro" id="IPR027417">
    <property type="entry name" value="P-loop_NTPase"/>
</dbReference>
<organism evidence="4 5">
    <name type="scientific">Candidatus Pullilachnospira stercoravium</name>
    <dbReference type="NCBI Taxonomy" id="2840913"/>
    <lineage>
        <taxon>Bacteria</taxon>
        <taxon>Bacillati</taxon>
        <taxon>Bacillota</taxon>
        <taxon>Clostridia</taxon>
        <taxon>Lachnospirales</taxon>
        <taxon>Lachnospiraceae</taxon>
        <taxon>Lachnospiraceae incertae sedis</taxon>
        <taxon>Candidatus Pullilachnospira</taxon>
    </lineage>
</organism>
<dbReference type="Pfam" id="PF09547">
    <property type="entry name" value="SpoIVA_ATPase"/>
    <property type="match status" value="1"/>
</dbReference>
<gene>
    <name evidence="4" type="primary">spoIVA</name>
    <name evidence="4" type="ORF">IAA63_01850</name>
</gene>
<protein>
    <submittedName>
        <fullName evidence="4">Stage IV sporulation protein A</fullName>
    </submittedName>
</protein>
<feature type="domain" description="Stage IV sporulation protein A ATPase" evidence="1">
    <location>
        <begin position="1"/>
        <end position="236"/>
    </location>
</feature>
<evidence type="ECO:0000259" key="3">
    <source>
        <dbReference type="Pfam" id="PF20439"/>
    </source>
</evidence>
<dbReference type="GO" id="GO:0016887">
    <property type="term" value="F:ATP hydrolysis activity"/>
    <property type="evidence" value="ECO:0007669"/>
    <property type="project" value="InterPro"/>
</dbReference>
<evidence type="ECO:0000313" key="5">
    <source>
        <dbReference type="Proteomes" id="UP000886723"/>
    </source>
</evidence>
<accession>A0A9D1NTP3</accession>
<dbReference type="InterPro" id="IPR046842">
    <property type="entry name" value="SpoIVA_ATPase"/>
</dbReference>
<dbReference type="CDD" id="cd00882">
    <property type="entry name" value="Ras_like_GTPase"/>
    <property type="match status" value="1"/>
</dbReference>
<dbReference type="SUPFAM" id="SSF52540">
    <property type="entry name" value="P-loop containing nucleoside triphosphate hydrolases"/>
    <property type="match status" value="1"/>
</dbReference>
<dbReference type="InterPro" id="IPR014201">
    <property type="entry name" value="Spore_IV_A"/>
</dbReference>
<dbReference type="Pfam" id="PF20438">
    <property type="entry name" value="SpoIVA_middle"/>
    <property type="match status" value="1"/>
</dbReference>
<dbReference type="EMBL" id="DVON01000036">
    <property type="protein sequence ID" value="HIV11870.1"/>
    <property type="molecule type" value="Genomic_DNA"/>
</dbReference>
<dbReference type="GO" id="GO:0043934">
    <property type="term" value="P:sporulation"/>
    <property type="evidence" value="ECO:0007669"/>
    <property type="project" value="InterPro"/>
</dbReference>
<proteinExistence type="predicted"/>
<dbReference type="NCBIfam" id="TIGR02836">
    <property type="entry name" value="spore_IV_A"/>
    <property type="match status" value="1"/>
</dbReference>